<dbReference type="InterPro" id="IPR049874">
    <property type="entry name" value="ROK_cs"/>
</dbReference>
<dbReference type="PROSITE" id="PS01125">
    <property type="entry name" value="ROK"/>
    <property type="match status" value="1"/>
</dbReference>
<dbReference type="Pfam" id="PF00480">
    <property type="entry name" value="ROK"/>
    <property type="match status" value="1"/>
</dbReference>
<evidence type="ECO:0000313" key="9">
    <source>
        <dbReference type="EMBL" id="RGC34986.1"/>
    </source>
</evidence>
<dbReference type="GO" id="GO:0006096">
    <property type="term" value="P:glycolytic process"/>
    <property type="evidence" value="ECO:0007669"/>
    <property type="project" value="InterPro"/>
</dbReference>
<protein>
    <recommendedName>
        <fullName evidence="3">Glucokinase</fullName>
        <ecNumber evidence="2">2.7.1.2</ecNumber>
    </recommendedName>
    <alternativeName>
        <fullName evidence="8">Glucose kinase</fullName>
    </alternativeName>
</protein>
<dbReference type="EMBL" id="QVIA01000002">
    <property type="protein sequence ID" value="RGC34986.1"/>
    <property type="molecule type" value="Genomic_DNA"/>
</dbReference>
<dbReference type="GeneID" id="93335820"/>
<dbReference type="GO" id="GO:0004340">
    <property type="term" value="F:glucokinase activity"/>
    <property type="evidence" value="ECO:0007669"/>
    <property type="project" value="UniProtKB-EC"/>
</dbReference>
<dbReference type="EC" id="2.7.1.2" evidence="2"/>
<dbReference type="Proteomes" id="UP000261111">
    <property type="component" value="Unassembled WGS sequence"/>
</dbReference>
<dbReference type="GO" id="GO:0005524">
    <property type="term" value="F:ATP binding"/>
    <property type="evidence" value="ECO:0007669"/>
    <property type="project" value="UniProtKB-KW"/>
</dbReference>
<dbReference type="RefSeq" id="WP_025655950.1">
    <property type="nucleotide sequence ID" value="NZ_QVIA01000002.1"/>
</dbReference>
<keyword evidence="5" id="KW-0547">Nucleotide-binding</keyword>
<dbReference type="NCBIfam" id="TIGR00744">
    <property type="entry name" value="ROK_glcA_fam"/>
    <property type="match status" value="1"/>
</dbReference>
<gene>
    <name evidence="9" type="ORF">DWX41_01940</name>
</gene>
<dbReference type="InterPro" id="IPR000600">
    <property type="entry name" value="ROK"/>
</dbReference>
<keyword evidence="6" id="KW-0418">Kinase</keyword>
<comment type="similarity">
    <text evidence="1">Belongs to the ROK (NagC/XylR) family.</text>
</comment>
<reference evidence="9 10" key="1">
    <citation type="submission" date="2018-08" db="EMBL/GenBank/DDBJ databases">
        <title>A genome reference for cultivated species of the human gut microbiota.</title>
        <authorList>
            <person name="Zou Y."/>
            <person name="Xue W."/>
            <person name="Luo G."/>
        </authorList>
    </citation>
    <scope>NUCLEOTIDE SEQUENCE [LARGE SCALE GENOMIC DNA]</scope>
    <source>
        <strain evidence="9 10">AF19-21</strain>
    </source>
</reference>
<comment type="caution">
    <text evidence="9">The sequence shown here is derived from an EMBL/GenBank/DDBJ whole genome shotgun (WGS) entry which is preliminary data.</text>
</comment>
<name>A0A3E2X2E9_9FIRM</name>
<evidence type="ECO:0000256" key="3">
    <source>
        <dbReference type="ARBA" id="ARBA00014701"/>
    </source>
</evidence>
<sequence>MKIAIGIDVGGTNTKYGVLTENGKLIKKLSTPTDCTNGGRLFMEEIAKTVFHIEEALKGEKYQTAGVGIGMPGPVLTDGRVENCVNLNLQDMYPEAVLTEMLNGISVNVGNDANVAALGELWKGGGKGYDSIVFITLGTGVGGGVVLNNRIANGSKGLAGEIGHIVVNPYETDLCNCGKRGCLDQIASAKGIERMARQMLEFTDAASVLRDTKRLSAKSIVDAAREGDTLAYMILDYCMSFLGKCLADVSYVIDPQVFVIGGGVSQGGRILTDMIQRHYQKEATLVKKKTPVLLAKLGNDAGIYGAAKMVFDRLEHR</sequence>
<dbReference type="SUPFAM" id="SSF53067">
    <property type="entry name" value="Actin-like ATPase domain"/>
    <property type="match status" value="1"/>
</dbReference>
<proteinExistence type="inferred from homology"/>
<evidence type="ECO:0000313" key="10">
    <source>
        <dbReference type="Proteomes" id="UP000261111"/>
    </source>
</evidence>
<dbReference type="AlphaFoldDB" id="A0A3E2X2E9"/>
<dbReference type="Gene3D" id="3.30.420.40">
    <property type="match status" value="2"/>
</dbReference>
<evidence type="ECO:0000256" key="5">
    <source>
        <dbReference type="ARBA" id="ARBA00022741"/>
    </source>
</evidence>
<evidence type="ECO:0000256" key="1">
    <source>
        <dbReference type="ARBA" id="ARBA00006479"/>
    </source>
</evidence>
<keyword evidence="4" id="KW-0808">Transferase</keyword>
<keyword evidence="7" id="KW-0067">ATP-binding</keyword>
<organism evidence="9 10">
    <name type="scientific">Hungatella hathewayi</name>
    <dbReference type="NCBI Taxonomy" id="154046"/>
    <lineage>
        <taxon>Bacteria</taxon>
        <taxon>Bacillati</taxon>
        <taxon>Bacillota</taxon>
        <taxon>Clostridia</taxon>
        <taxon>Lachnospirales</taxon>
        <taxon>Lachnospiraceae</taxon>
        <taxon>Hungatella</taxon>
    </lineage>
</organism>
<dbReference type="PANTHER" id="PTHR18964">
    <property type="entry name" value="ROK (REPRESSOR, ORF, KINASE) FAMILY"/>
    <property type="match status" value="1"/>
</dbReference>
<evidence type="ECO:0000256" key="4">
    <source>
        <dbReference type="ARBA" id="ARBA00022679"/>
    </source>
</evidence>
<dbReference type="PANTHER" id="PTHR18964:SF149">
    <property type="entry name" value="BIFUNCTIONAL UDP-N-ACETYLGLUCOSAMINE 2-EPIMERASE_N-ACETYLMANNOSAMINE KINASE"/>
    <property type="match status" value="1"/>
</dbReference>
<evidence type="ECO:0000256" key="8">
    <source>
        <dbReference type="ARBA" id="ARBA00032386"/>
    </source>
</evidence>
<dbReference type="GO" id="GO:0005737">
    <property type="term" value="C:cytoplasm"/>
    <property type="evidence" value="ECO:0007669"/>
    <property type="project" value="InterPro"/>
</dbReference>
<evidence type="ECO:0000256" key="2">
    <source>
        <dbReference type="ARBA" id="ARBA00012323"/>
    </source>
</evidence>
<dbReference type="InterPro" id="IPR004654">
    <property type="entry name" value="ROK_glcA"/>
</dbReference>
<evidence type="ECO:0000256" key="7">
    <source>
        <dbReference type="ARBA" id="ARBA00022840"/>
    </source>
</evidence>
<dbReference type="InterPro" id="IPR043129">
    <property type="entry name" value="ATPase_NBD"/>
</dbReference>
<accession>A0A3E2X2E9</accession>
<evidence type="ECO:0000256" key="6">
    <source>
        <dbReference type="ARBA" id="ARBA00022777"/>
    </source>
</evidence>